<feature type="compositionally biased region" description="Low complexity" evidence="1">
    <location>
        <begin position="45"/>
        <end position="69"/>
    </location>
</feature>
<dbReference type="EMBL" id="JAZGSY010000315">
    <property type="protein sequence ID" value="KAL1837243.1"/>
    <property type="molecule type" value="Genomic_DNA"/>
</dbReference>
<proteinExistence type="predicted"/>
<comment type="caution">
    <text evidence="2">The sequence shown here is derived from an EMBL/GenBank/DDBJ whole genome shotgun (WGS) entry which is preliminary data.</text>
</comment>
<organism evidence="2 3">
    <name type="scientific">Humicola insolens</name>
    <name type="common">Soft-rot fungus</name>
    <dbReference type="NCBI Taxonomy" id="85995"/>
    <lineage>
        <taxon>Eukaryota</taxon>
        <taxon>Fungi</taxon>
        <taxon>Dikarya</taxon>
        <taxon>Ascomycota</taxon>
        <taxon>Pezizomycotina</taxon>
        <taxon>Sordariomycetes</taxon>
        <taxon>Sordariomycetidae</taxon>
        <taxon>Sordariales</taxon>
        <taxon>Chaetomiaceae</taxon>
        <taxon>Mycothermus</taxon>
    </lineage>
</organism>
<name>A0ABR3V827_HUMIN</name>
<reference evidence="2 3" key="1">
    <citation type="journal article" date="2024" name="Commun. Biol.">
        <title>Comparative genomic analysis of thermophilic fungi reveals convergent evolutionary adaptations and gene losses.</title>
        <authorList>
            <person name="Steindorff A.S."/>
            <person name="Aguilar-Pontes M.V."/>
            <person name="Robinson A.J."/>
            <person name="Andreopoulos B."/>
            <person name="LaButti K."/>
            <person name="Kuo A."/>
            <person name="Mondo S."/>
            <person name="Riley R."/>
            <person name="Otillar R."/>
            <person name="Haridas S."/>
            <person name="Lipzen A."/>
            <person name="Grimwood J."/>
            <person name="Schmutz J."/>
            <person name="Clum A."/>
            <person name="Reid I.D."/>
            <person name="Moisan M.C."/>
            <person name="Butler G."/>
            <person name="Nguyen T.T.M."/>
            <person name="Dewar K."/>
            <person name="Conant G."/>
            <person name="Drula E."/>
            <person name="Henrissat B."/>
            <person name="Hansel C."/>
            <person name="Singer S."/>
            <person name="Hutchinson M.I."/>
            <person name="de Vries R.P."/>
            <person name="Natvig D.O."/>
            <person name="Powell A.J."/>
            <person name="Tsang A."/>
            <person name="Grigoriev I.V."/>
        </authorList>
    </citation>
    <scope>NUCLEOTIDE SEQUENCE [LARGE SCALE GENOMIC DNA]</scope>
    <source>
        <strain evidence="2 3">CBS 620.91</strain>
    </source>
</reference>
<protein>
    <submittedName>
        <fullName evidence="2">Uncharacterized protein</fullName>
    </submittedName>
</protein>
<evidence type="ECO:0000313" key="3">
    <source>
        <dbReference type="Proteomes" id="UP001583172"/>
    </source>
</evidence>
<keyword evidence="3" id="KW-1185">Reference proteome</keyword>
<evidence type="ECO:0000313" key="2">
    <source>
        <dbReference type="EMBL" id="KAL1837243.1"/>
    </source>
</evidence>
<feature type="region of interest" description="Disordered" evidence="1">
    <location>
        <begin position="1"/>
        <end position="101"/>
    </location>
</feature>
<feature type="compositionally biased region" description="Pro residues" evidence="1">
    <location>
        <begin position="74"/>
        <end position="85"/>
    </location>
</feature>
<evidence type="ECO:0000256" key="1">
    <source>
        <dbReference type="SAM" id="MobiDB-lite"/>
    </source>
</evidence>
<sequence length="360" mass="39632">MRSRPDNAGSEEQWVKRLRRTPSRIAKLSKTDHLPSPRPTHNNSTDDLLLSSSSSKSKTKQKTSSVSSLRNRLAPPPKKAAPPPSTNNVVRPANKKSTSKPSVAPFFQRVEAAFQHSPQIITDKTIYVNTSAARPARSPSPDADDLIQELKEHYLQTATTLHKQAIARLAQAQADLARTLTRTLREQDESFLAEAEAQIARLAQPLDKFRIRSSQQQKTAEGSQQQPQQLVEEHGVGELMARAEKQHEEFEADMGRLWKEWAVAEAEVKKLLGGVGKSVSCLGVVAGDDGAGTGEGSEEDNGAVMLKRFAEAIEREIAAAGEEVVELGEEAVGMMKDIEKDFRKTTLPDLHTFFQSIDEP</sequence>
<accession>A0ABR3V827</accession>
<gene>
    <name evidence="2" type="ORF">VTJ49DRAFT_4102</name>
</gene>
<dbReference type="Proteomes" id="UP001583172">
    <property type="component" value="Unassembled WGS sequence"/>
</dbReference>